<dbReference type="AlphaFoldDB" id="A0A8E0RTU5"/>
<dbReference type="Proteomes" id="UP000728185">
    <property type="component" value="Unassembled WGS sequence"/>
</dbReference>
<reference evidence="1" key="1">
    <citation type="submission" date="2019-05" db="EMBL/GenBank/DDBJ databases">
        <title>Annotation for the trematode Fasciolopsis buski.</title>
        <authorList>
            <person name="Choi Y.-J."/>
        </authorList>
    </citation>
    <scope>NUCLEOTIDE SEQUENCE</scope>
    <source>
        <strain evidence="1">HT</strain>
        <tissue evidence="1">Whole worm</tissue>
    </source>
</reference>
<protein>
    <submittedName>
        <fullName evidence="1">Dynein heavy chain 7 axonemal</fullName>
    </submittedName>
</protein>
<organism evidence="1 2">
    <name type="scientific">Fasciolopsis buskii</name>
    <dbReference type="NCBI Taxonomy" id="27845"/>
    <lineage>
        <taxon>Eukaryota</taxon>
        <taxon>Metazoa</taxon>
        <taxon>Spiralia</taxon>
        <taxon>Lophotrochozoa</taxon>
        <taxon>Platyhelminthes</taxon>
        <taxon>Trematoda</taxon>
        <taxon>Digenea</taxon>
        <taxon>Plagiorchiida</taxon>
        <taxon>Echinostomata</taxon>
        <taxon>Echinostomatoidea</taxon>
        <taxon>Fasciolidae</taxon>
        <taxon>Fasciolopsis</taxon>
    </lineage>
</organism>
<dbReference type="OrthoDB" id="6284818at2759"/>
<evidence type="ECO:0000313" key="1">
    <source>
        <dbReference type="EMBL" id="KAA0190345.1"/>
    </source>
</evidence>
<name>A0A8E0RTU5_9TREM</name>
<keyword evidence="2" id="KW-1185">Reference proteome</keyword>
<comment type="caution">
    <text evidence="1">The sequence shown here is derived from an EMBL/GenBank/DDBJ whole genome shotgun (WGS) entry which is preliminary data.</text>
</comment>
<sequence>MFNKRFDARLPYELPGFILRLILDESSIKFDPSIEEFETVLLSMFDNMLKVIQSIPRIETRLYSEWVSQSVNQATSYACNSLFFFGF</sequence>
<proteinExistence type="predicted"/>
<dbReference type="EMBL" id="LUCM01007161">
    <property type="protein sequence ID" value="KAA0190345.1"/>
    <property type="molecule type" value="Genomic_DNA"/>
</dbReference>
<gene>
    <name evidence="1" type="ORF">FBUS_09998</name>
</gene>
<evidence type="ECO:0000313" key="2">
    <source>
        <dbReference type="Proteomes" id="UP000728185"/>
    </source>
</evidence>
<accession>A0A8E0RTU5</accession>